<dbReference type="SUPFAM" id="SSF51556">
    <property type="entry name" value="Metallo-dependent hydrolases"/>
    <property type="match status" value="1"/>
</dbReference>
<reference evidence="3 4" key="1">
    <citation type="journal article" date="2016" name="Nat. Commun.">
        <title>Thousands of microbial genomes shed light on interconnected biogeochemical processes in an aquifer system.</title>
        <authorList>
            <person name="Anantharaman K."/>
            <person name="Brown C.T."/>
            <person name="Hug L.A."/>
            <person name="Sharon I."/>
            <person name="Castelle C.J."/>
            <person name="Probst A.J."/>
            <person name="Thomas B.C."/>
            <person name="Singh A."/>
            <person name="Wilkins M.J."/>
            <person name="Karaoz U."/>
            <person name="Brodie E.L."/>
            <person name="Williams K.H."/>
            <person name="Hubbard S.S."/>
            <person name="Banfield J.F."/>
        </authorList>
    </citation>
    <scope>NUCLEOTIDE SEQUENCE [LARGE SCALE GENOMIC DNA]</scope>
</reference>
<dbReference type="GO" id="GO:0005829">
    <property type="term" value="C:cytosol"/>
    <property type="evidence" value="ECO:0007669"/>
    <property type="project" value="TreeGrafter"/>
</dbReference>
<organism evidence="3 4">
    <name type="scientific">Candidatus Sungbacteria bacterium RIFCSPHIGHO2_01_FULL_47_32</name>
    <dbReference type="NCBI Taxonomy" id="1802264"/>
    <lineage>
        <taxon>Bacteria</taxon>
        <taxon>Candidatus Sungiibacteriota</taxon>
    </lineage>
</organism>
<evidence type="ECO:0000313" key="3">
    <source>
        <dbReference type="EMBL" id="OGZ93621.1"/>
    </source>
</evidence>
<comment type="caution">
    <text evidence="3">The sequence shown here is derived from an EMBL/GenBank/DDBJ whole genome shotgun (WGS) entry which is preliminary data.</text>
</comment>
<dbReference type="InterPro" id="IPR006680">
    <property type="entry name" value="Amidohydro-rel"/>
</dbReference>
<dbReference type="EMBL" id="MHQC01000056">
    <property type="protein sequence ID" value="OGZ93621.1"/>
    <property type="molecule type" value="Genomic_DNA"/>
</dbReference>
<dbReference type="PANTHER" id="PTHR11647:SF1">
    <property type="entry name" value="COLLAPSIN RESPONSE MEDIATOR PROTEIN"/>
    <property type="match status" value="1"/>
</dbReference>
<dbReference type="InterPro" id="IPR050378">
    <property type="entry name" value="Metallo-dep_Hydrolases_sf"/>
</dbReference>
<dbReference type="InterPro" id="IPR023100">
    <property type="entry name" value="D-aminoacylase_insert_dom_sf"/>
</dbReference>
<dbReference type="Proteomes" id="UP000177152">
    <property type="component" value="Unassembled WGS sequence"/>
</dbReference>
<dbReference type="Gene3D" id="3.20.20.140">
    <property type="entry name" value="Metal-dependent hydrolases"/>
    <property type="match status" value="1"/>
</dbReference>
<dbReference type="Gene3D" id="3.30.1490.130">
    <property type="entry name" value="D-aminoacylase. Domain 3"/>
    <property type="match status" value="1"/>
</dbReference>
<dbReference type="SUPFAM" id="SSF51338">
    <property type="entry name" value="Composite domain of metallo-dependent hydrolases"/>
    <property type="match status" value="1"/>
</dbReference>
<dbReference type="AlphaFoldDB" id="A0A1G2K4U4"/>
<dbReference type="GO" id="GO:0016811">
    <property type="term" value="F:hydrolase activity, acting on carbon-nitrogen (but not peptide) bonds, in linear amides"/>
    <property type="evidence" value="ECO:0007669"/>
    <property type="project" value="InterPro"/>
</dbReference>
<dbReference type="GO" id="GO:0016812">
    <property type="term" value="F:hydrolase activity, acting on carbon-nitrogen (but not peptide) bonds, in cyclic amides"/>
    <property type="evidence" value="ECO:0007669"/>
    <property type="project" value="TreeGrafter"/>
</dbReference>
<comment type="cofactor">
    <cofactor evidence="1">
        <name>Zn(2+)</name>
        <dbReference type="ChEBI" id="CHEBI:29105"/>
    </cofactor>
</comment>
<dbReference type="Pfam" id="PF01979">
    <property type="entry name" value="Amidohydro_1"/>
    <property type="match status" value="1"/>
</dbReference>
<feature type="domain" description="Amidohydrolase-related" evidence="2">
    <location>
        <begin position="396"/>
        <end position="506"/>
    </location>
</feature>
<accession>A0A1G2K4U4</accession>
<dbReference type="Gene3D" id="2.30.40.10">
    <property type="entry name" value="Urease, subunit C, domain 1"/>
    <property type="match status" value="1"/>
</dbReference>
<protein>
    <recommendedName>
        <fullName evidence="2">Amidohydrolase-related domain-containing protein</fullName>
    </recommendedName>
</protein>
<evidence type="ECO:0000256" key="1">
    <source>
        <dbReference type="ARBA" id="ARBA00001947"/>
    </source>
</evidence>
<sequence>MYDILIKNGLVIDGTNSLPSVKDIAINQDSIAEIAENIPVGKALVVIDAVNKFVAPGFIDVTSHSDTTWSIFDYPGQESMLTQGVTTIVGGNCGSSLAPLGNNEAIKSIQKWTDLSKINTNWSSVSEFLHELSSRQLGVNFGTLLGHGTMRRGIIGDAIRPLNIEEIEKIKYLTDQGMKDGAFGVSTGLGNSHEQAASADEVMNFVRLLKAYGGIYKPHLRSEGREGLLAAINEVVRIGRETEVPVCISHLKAIGRSEWSYIGKTLEMLKNAEEDGVTIRFDIFPYLRTGSHLYQLLPRWSREGGFAKIFERIKSIETREKVISDLKRYTLHYDRIIVASAKNPAFAGKTILQIAISTNLRPEEALVELLLINEGRISIFNKNISAKNLLRLILSPNSMIATDGAGYSLENRKTGNLVHPRSFGTFVHFLHHFVRQEGRLTWEQAITKISSLPATTLGIKNRGFLKKKFFADVVVFDPMKLADTSTFRSPYSYSTGIDWVVVNGKIAVSNGEITSSRAGRVLKK</sequence>
<name>A0A1G2K4U4_9BACT</name>
<evidence type="ECO:0000259" key="2">
    <source>
        <dbReference type="Pfam" id="PF01979"/>
    </source>
</evidence>
<evidence type="ECO:0000313" key="4">
    <source>
        <dbReference type="Proteomes" id="UP000177152"/>
    </source>
</evidence>
<dbReference type="InterPro" id="IPR032466">
    <property type="entry name" value="Metal_Hydrolase"/>
</dbReference>
<proteinExistence type="predicted"/>
<dbReference type="InterPro" id="IPR011059">
    <property type="entry name" value="Metal-dep_hydrolase_composite"/>
</dbReference>
<dbReference type="PANTHER" id="PTHR11647">
    <property type="entry name" value="HYDRANTOINASE/DIHYDROPYRIMIDINASE FAMILY MEMBER"/>
    <property type="match status" value="1"/>
</dbReference>
<gene>
    <name evidence="3" type="ORF">A2633_04680</name>
</gene>